<gene>
    <name evidence="1" type="ORF">HNQ61_005631</name>
</gene>
<reference evidence="1 2" key="1">
    <citation type="submission" date="2020-08" db="EMBL/GenBank/DDBJ databases">
        <title>Genomic Encyclopedia of Type Strains, Phase IV (KMG-IV): sequencing the most valuable type-strain genomes for metagenomic binning, comparative biology and taxonomic classification.</title>
        <authorList>
            <person name="Goeker M."/>
        </authorList>
    </citation>
    <scope>NUCLEOTIDE SEQUENCE [LARGE SCALE GENOMIC DNA]</scope>
    <source>
        <strain evidence="1 2">DSM 29007</strain>
    </source>
</reference>
<name>A0A841H748_9BACT</name>
<dbReference type="EMBL" id="JACHIA010000034">
    <property type="protein sequence ID" value="MBB6073950.1"/>
    <property type="molecule type" value="Genomic_DNA"/>
</dbReference>
<dbReference type="RefSeq" id="WP_170033624.1">
    <property type="nucleotide sequence ID" value="NZ_JABDTL010000001.1"/>
</dbReference>
<accession>A0A841H748</accession>
<proteinExistence type="predicted"/>
<sequence>MTHNVSDPPEPRPATLVGHLATRVRRIVHALPLWRAAPSLHDGRLRLAASPGFIASLTPAQRQALREYRGPEVLGAPRA</sequence>
<protein>
    <submittedName>
        <fullName evidence="1">Uncharacterized protein</fullName>
    </submittedName>
</protein>
<dbReference type="Proteomes" id="UP000582837">
    <property type="component" value="Unassembled WGS sequence"/>
</dbReference>
<organism evidence="1 2">
    <name type="scientific">Longimicrobium terrae</name>
    <dbReference type="NCBI Taxonomy" id="1639882"/>
    <lineage>
        <taxon>Bacteria</taxon>
        <taxon>Pseudomonadati</taxon>
        <taxon>Gemmatimonadota</taxon>
        <taxon>Longimicrobiia</taxon>
        <taxon>Longimicrobiales</taxon>
        <taxon>Longimicrobiaceae</taxon>
        <taxon>Longimicrobium</taxon>
    </lineage>
</organism>
<dbReference type="AlphaFoldDB" id="A0A841H748"/>
<keyword evidence="2" id="KW-1185">Reference proteome</keyword>
<evidence type="ECO:0000313" key="2">
    <source>
        <dbReference type="Proteomes" id="UP000582837"/>
    </source>
</evidence>
<comment type="caution">
    <text evidence="1">The sequence shown here is derived from an EMBL/GenBank/DDBJ whole genome shotgun (WGS) entry which is preliminary data.</text>
</comment>
<evidence type="ECO:0000313" key="1">
    <source>
        <dbReference type="EMBL" id="MBB6073950.1"/>
    </source>
</evidence>